<name>A0ACC4BS32_POPAL</name>
<organism evidence="1 2">
    <name type="scientific">Populus alba</name>
    <name type="common">White poplar</name>
    <dbReference type="NCBI Taxonomy" id="43335"/>
    <lineage>
        <taxon>Eukaryota</taxon>
        <taxon>Viridiplantae</taxon>
        <taxon>Streptophyta</taxon>
        <taxon>Embryophyta</taxon>
        <taxon>Tracheophyta</taxon>
        <taxon>Spermatophyta</taxon>
        <taxon>Magnoliopsida</taxon>
        <taxon>eudicotyledons</taxon>
        <taxon>Gunneridae</taxon>
        <taxon>Pentapetalae</taxon>
        <taxon>rosids</taxon>
        <taxon>fabids</taxon>
        <taxon>Malpighiales</taxon>
        <taxon>Salicaceae</taxon>
        <taxon>Saliceae</taxon>
        <taxon>Populus</taxon>
    </lineage>
</organism>
<accession>A0ACC4BS32</accession>
<comment type="caution">
    <text evidence="1">The sequence shown here is derived from an EMBL/GenBank/DDBJ whole genome shotgun (WGS) entry which is preliminary data.</text>
</comment>
<gene>
    <name evidence="1" type="ORF">D5086_015752</name>
</gene>
<dbReference type="Proteomes" id="UP000309997">
    <property type="component" value="Unassembled WGS sequence"/>
</dbReference>
<reference evidence="1 2" key="1">
    <citation type="journal article" date="2024" name="Plant Biotechnol. J.">
        <title>Genome and CRISPR/Cas9 system of a widespread forest tree (Populus alba) in the world.</title>
        <authorList>
            <person name="Liu Y.J."/>
            <person name="Jiang P.F."/>
            <person name="Han X.M."/>
            <person name="Li X.Y."/>
            <person name="Wang H.M."/>
            <person name="Wang Y.J."/>
            <person name="Wang X.X."/>
            <person name="Zeng Q.Y."/>
        </authorList>
    </citation>
    <scope>NUCLEOTIDE SEQUENCE [LARGE SCALE GENOMIC DNA]</scope>
    <source>
        <strain evidence="2">cv. PAL-ZL1</strain>
    </source>
</reference>
<proteinExistence type="predicted"/>
<protein>
    <submittedName>
        <fullName evidence="1">Uncharacterized protein</fullName>
    </submittedName>
</protein>
<sequence length="73" mass="8305">MFVIRKVSDVIQQPPGSFEVEIPQDPVATFRRKSQNLDIGLSPETHDFKPFQFLQCLGMPRFGIRVVVQAGEM</sequence>
<dbReference type="EMBL" id="RCHU02000008">
    <property type="protein sequence ID" value="KAL3581420.1"/>
    <property type="molecule type" value="Genomic_DNA"/>
</dbReference>
<keyword evidence="2" id="KW-1185">Reference proteome</keyword>
<evidence type="ECO:0000313" key="2">
    <source>
        <dbReference type="Proteomes" id="UP000309997"/>
    </source>
</evidence>
<evidence type="ECO:0000313" key="1">
    <source>
        <dbReference type="EMBL" id="KAL3581420.1"/>
    </source>
</evidence>